<dbReference type="AlphaFoldDB" id="A0A1G9QTL5"/>
<evidence type="ECO:0000313" key="2">
    <source>
        <dbReference type="Proteomes" id="UP000199440"/>
    </source>
</evidence>
<name>A0A1G9QTL5_9FLAO</name>
<dbReference type="EMBL" id="FNGV01000005">
    <property type="protein sequence ID" value="SDM14313.1"/>
    <property type="molecule type" value="Genomic_DNA"/>
</dbReference>
<dbReference type="STRING" id="192904.SAMN04488514_105200"/>
<accession>A0A1G9QTL5</accession>
<proteinExistence type="predicted"/>
<dbReference type="Proteomes" id="UP000199440">
    <property type="component" value="Unassembled WGS sequence"/>
</dbReference>
<gene>
    <name evidence="1" type="ORF">SAMN04488514_105200</name>
</gene>
<sequence>MVVVNATLRFCKLPKYKIKYAISKKRCTDGYNLSTIGTNLD</sequence>
<protein>
    <submittedName>
        <fullName evidence="1">Uncharacterized protein</fullName>
    </submittedName>
</protein>
<evidence type="ECO:0000313" key="1">
    <source>
        <dbReference type="EMBL" id="SDM14313.1"/>
    </source>
</evidence>
<organism evidence="1 2">
    <name type="scientific">Kriegella aquimaris</name>
    <dbReference type="NCBI Taxonomy" id="192904"/>
    <lineage>
        <taxon>Bacteria</taxon>
        <taxon>Pseudomonadati</taxon>
        <taxon>Bacteroidota</taxon>
        <taxon>Flavobacteriia</taxon>
        <taxon>Flavobacteriales</taxon>
        <taxon>Flavobacteriaceae</taxon>
        <taxon>Kriegella</taxon>
    </lineage>
</organism>
<reference evidence="1 2" key="1">
    <citation type="submission" date="2016-10" db="EMBL/GenBank/DDBJ databases">
        <authorList>
            <person name="de Groot N.N."/>
        </authorList>
    </citation>
    <scope>NUCLEOTIDE SEQUENCE [LARGE SCALE GENOMIC DNA]</scope>
    <source>
        <strain evidence="1 2">DSM 19886</strain>
    </source>
</reference>
<keyword evidence="2" id="KW-1185">Reference proteome</keyword>